<dbReference type="Proteomes" id="UP001470809">
    <property type="component" value="Plasmid pSS1-5"/>
</dbReference>
<geneLocation type="plasmid" evidence="1 2">
    <name>pSS1-5</name>
</geneLocation>
<dbReference type="EMBL" id="CP151764">
    <property type="protein sequence ID" value="WZU65814.1"/>
    <property type="molecule type" value="Genomic_DNA"/>
</dbReference>
<dbReference type="RefSeq" id="WP_342075146.1">
    <property type="nucleotide sequence ID" value="NZ_CP151764.2"/>
</dbReference>
<name>A0AAN0M6P2_9RHOB</name>
<keyword evidence="1" id="KW-0614">Plasmid</keyword>
<accession>A0AAN0M6P2</accession>
<organism evidence="1 2">
    <name type="scientific">Yoonia rhodophyticola</name>
    <dbReference type="NCBI Taxonomy" id="3137370"/>
    <lineage>
        <taxon>Bacteria</taxon>
        <taxon>Pseudomonadati</taxon>
        <taxon>Pseudomonadota</taxon>
        <taxon>Alphaproteobacteria</taxon>
        <taxon>Rhodobacterales</taxon>
        <taxon>Paracoccaceae</taxon>
        <taxon>Yoonia</taxon>
    </lineage>
</organism>
<evidence type="ECO:0000313" key="1">
    <source>
        <dbReference type="EMBL" id="WZU65814.1"/>
    </source>
</evidence>
<gene>
    <name evidence="1" type="ORF">AABB31_01530</name>
</gene>
<dbReference type="Pfam" id="PF06122">
    <property type="entry name" value="TraH"/>
    <property type="match status" value="1"/>
</dbReference>
<dbReference type="InterPro" id="IPR010927">
    <property type="entry name" value="T4SS_TraH"/>
</dbReference>
<dbReference type="KEGG" id="yrh:AABB31_01530"/>
<proteinExistence type="predicted"/>
<keyword evidence="2" id="KW-1185">Reference proteome</keyword>
<sequence length="496" mass="53330">MIKALPVFLETSAIALRVQPQGKAATKRSIFNWKSLRALKYLSAAAIIATATPSKADMASDLLDFWNRSGGGANVTHPSAYQGQRAGYISLGSLYVRTQPRNSQIANIQLPSVRSGCGGIDIFAGSFSYLSAQELIAMMEAIMANAAGFAFELALESLSPAVQEVVGKLRDLAQQVNSMNINSCETGQLLVSSIWPKTDAASQHICQSIATASGLVADRARARHGCGTGGDHASTLANGATPDIDAQIPVDVNYAWKASRKNSFLVADDDLAEFFMTVTGTIIVVGAPDDDTPRTHVNYPPRAFSSEMIRTMVEGGTMEVLRCNSDPQDRCLNPSYTTITLPANQALYARVSEILEGINTALANDTALPAAAPGLIGMTSVPVYEILKTARSYKYEFVGDEIALMAELVAIDFAMLYTREALEEMLKLASNTEGLGDQISDYRKQVTDSYANFTAMRREAAERFADAVATLTRLMSIKSALSGERAGWLATQVVEF</sequence>
<reference evidence="1 2" key="2">
    <citation type="submission" date="2024-08" db="EMBL/GenBank/DDBJ databases">
        <title>Phylogenomic analyses of a clade within the roseobacter group suggest taxonomic reassignments of species of the genera Aestuariivita, Citreicella, Loktanella, Nautella, Pelagibaca, Ruegeria, Thalassobius, Thiobacimonas and Tropicibacter, and the proposal o.</title>
        <authorList>
            <person name="Jeon C.O."/>
        </authorList>
    </citation>
    <scope>NUCLEOTIDE SEQUENCE [LARGE SCALE GENOMIC DNA]</scope>
    <source>
        <strain evidence="1 2">SS1-5</strain>
        <plasmid evidence="1 2">pSS1-5</plasmid>
    </source>
</reference>
<evidence type="ECO:0000313" key="2">
    <source>
        <dbReference type="Proteomes" id="UP001470809"/>
    </source>
</evidence>
<dbReference type="AlphaFoldDB" id="A0AAN0M6P2"/>
<protein>
    <submittedName>
        <fullName evidence="1">Conjugal transfer protein TraH</fullName>
    </submittedName>
</protein>
<reference evidence="2" key="1">
    <citation type="submission" date="2024-04" db="EMBL/GenBank/DDBJ databases">
        <title>Phylogenomic analyses of a clade within the roseobacter group suggest taxonomic reassignments of species of the genera Aestuariivita, Citreicella, Loktanella, Nautella, Pelagibaca, Ruegeria, Thalassobius, Thiobacimonas and Tropicibacter, and the proposal o.</title>
        <authorList>
            <person name="Jeon C.O."/>
        </authorList>
    </citation>
    <scope>NUCLEOTIDE SEQUENCE [LARGE SCALE GENOMIC DNA]</scope>
    <source>
        <strain evidence="2">SS1-5</strain>
        <plasmid evidence="2">pSS1-5</plasmid>
    </source>
</reference>